<evidence type="ECO:0000313" key="4">
    <source>
        <dbReference type="EMBL" id="KUL23656.1"/>
    </source>
</evidence>
<feature type="domain" description="Thioesterase TesA-like" evidence="3">
    <location>
        <begin position="24"/>
        <end position="244"/>
    </location>
</feature>
<sequence>MGRADREVWLRCFHPSPDAASELVCFAHAGGSAAGWHGLSEALSPEVEVLAVQYPGRHDRHREAPVGDLHTLADRICEALGPADRPRTLLGHSMGASLAYEAAVRLTAGSVGEPAALVVSGRRAPSRPRSTGDRLMDDGALVAKMRALGGTGAALLDDEEMLGMILPALRGDYRALASYEPTPGRPLACPVLAVTGDRDTEASVEDVAAWQHHTSGRFRLRVFEGGHFFLTDHLAAVADLVRALSPADVRPSGSPTA</sequence>
<comment type="caution">
    <text evidence="4">The sequence shown here is derived from an EMBL/GenBank/DDBJ whole genome shotgun (WGS) entry which is preliminary data.</text>
</comment>
<dbReference type="GO" id="GO:0008610">
    <property type="term" value="P:lipid biosynthetic process"/>
    <property type="evidence" value="ECO:0007669"/>
    <property type="project" value="TreeGrafter"/>
</dbReference>
<dbReference type="InterPro" id="IPR020802">
    <property type="entry name" value="TesA-like"/>
</dbReference>
<dbReference type="Gene3D" id="3.40.50.1820">
    <property type="entry name" value="alpha/beta hydrolase"/>
    <property type="match status" value="1"/>
</dbReference>
<comment type="similarity">
    <text evidence="1">Belongs to the thioesterase family.</text>
</comment>
<organism evidence="4 5">
    <name type="scientific">Streptomyces regalis</name>
    <dbReference type="NCBI Taxonomy" id="68262"/>
    <lineage>
        <taxon>Bacteria</taxon>
        <taxon>Bacillati</taxon>
        <taxon>Actinomycetota</taxon>
        <taxon>Actinomycetes</taxon>
        <taxon>Kitasatosporales</taxon>
        <taxon>Streptomycetaceae</taxon>
        <taxon>Streptomyces</taxon>
    </lineage>
</organism>
<dbReference type="Proteomes" id="UP000053923">
    <property type="component" value="Unassembled WGS sequence"/>
</dbReference>
<dbReference type="AlphaFoldDB" id="A0A101JBD3"/>
<dbReference type="InterPro" id="IPR001031">
    <property type="entry name" value="Thioesterase"/>
</dbReference>
<keyword evidence="2 4" id="KW-0378">Hydrolase</keyword>
<dbReference type="Pfam" id="PF00975">
    <property type="entry name" value="Thioesterase"/>
    <property type="match status" value="1"/>
</dbReference>
<protein>
    <submittedName>
        <fullName evidence="4">Oleoyl-ACP hydrolase</fullName>
    </submittedName>
</protein>
<evidence type="ECO:0000259" key="3">
    <source>
        <dbReference type="SMART" id="SM00824"/>
    </source>
</evidence>
<dbReference type="PANTHER" id="PTHR11487:SF0">
    <property type="entry name" value="S-ACYL FATTY ACID SYNTHASE THIOESTERASE, MEDIUM CHAIN"/>
    <property type="match status" value="1"/>
</dbReference>
<dbReference type="PANTHER" id="PTHR11487">
    <property type="entry name" value="THIOESTERASE"/>
    <property type="match status" value="1"/>
</dbReference>
<dbReference type="InterPro" id="IPR029058">
    <property type="entry name" value="AB_hydrolase_fold"/>
</dbReference>
<keyword evidence="5" id="KW-1185">Reference proteome</keyword>
<gene>
    <name evidence="4" type="ORF">ADL12_39120</name>
</gene>
<dbReference type="SMART" id="SM00824">
    <property type="entry name" value="PKS_TE"/>
    <property type="match status" value="1"/>
</dbReference>
<dbReference type="InterPro" id="IPR012223">
    <property type="entry name" value="TEII"/>
</dbReference>
<name>A0A101JBD3_9ACTN</name>
<dbReference type="OrthoDB" id="8480037at2"/>
<evidence type="ECO:0000313" key="5">
    <source>
        <dbReference type="Proteomes" id="UP000053923"/>
    </source>
</evidence>
<dbReference type="GO" id="GO:0016787">
    <property type="term" value="F:hydrolase activity"/>
    <property type="evidence" value="ECO:0007669"/>
    <property type="project" value="UniProtKB-KW"/>
</dbReference>
<proteinExistence type="inferred from homology"/>
<dbReference type="SUPFAM" id="SSF53474">
    <property type="entry name" value="alpha/beta-Hydrolases"/>
    <property type="match status" value="1"/>
</dbReference>
<reference evidence="5" key="1">
    <citation type="submission" date="2015-10" db="EMBL/GenBank/DDBJ databases">
        <authorList>
            <person name="Ju K.-S."/>
            <person name="Doroghazi J.R."/>
            <person name="Metcalf W.W."/>
        </authorList>
    </citation>
    <scope>NUCLEOTIDE SEQUENCE [LARGE SCALE GENOMIC DNA]</scope>
    <source>
        <strain evidence="5">NRRL 3151</strain>
    </source>
</reference>
<dbReference type="EMBL" id="LLZG01000385">
    <property type="protein sequence ID" value="KUL23656.1"/>
    <property type="molecule type" value="Genomic_DNA"/>
</dbReference>
<evidence type="ECO:0000256" key="1">
    <source>
        <dbReference type="ARBA" id="ARBA00007169"/>
    </source>
</evidence>
<accession>A0A101JBD3</accession>
<dbReference type="RefSeq" id="WP_062712125.1">
    <property type="nucleotide sequence ID" value="NZ_LLZG01000385.1"/>
</dbReference>
<evidence type="ECO:0000256" key="2">
    <source>
        <dbReference type="ARBA" id="ARBA00022801"/>
    </source>
</evidence>